<comment type="caution">
    <text evidence="1">The sequence shown here is derived from an EMBL/GenBank/DDBJ whole genome shotgun (WGS) entry which is preliminary data.</text>
</comment>
<protein>
    <submittedName>
        <fullName evidence="1">Uncharacterized protein</fullName>
    </submittedName>
</protein>
<name>C4GI46_9NEIS</name>
<dbReference type="GeneID" id="84907081"/>
<proteinExistence type="predicted"/>
<dbReference type="AlphaFoldDB" id="C4GI46"/>
<organism evidence="1 2">
    <name type="scientific">Kingella oralis ATCC 51147</name>
    <dbReference type="NCBI Taxonomy" id="629741"/>
    <lineage>
        <taxon>Bacteria</taxon>
        <taxon>Pseudomonadati</taxon>
        <taxon>Pseudomonadota</taxon>
        <taxon>Betaproteobacteria</taxon>
        <taxon>Neisseriales</taxon>
        <taxon>Neisseriaceae</taxon>
        <taxon>Kingella</taxon>
    </lineage>
</organism>
<evidence type="ECO:0000313" key="1">
    <source>
        <dbReference type="EMBL" id="EEP68634.1"/>
    </source>
</evidence>
<dbReference type="HOGENOM" id="CLU_2734665_0_0_4"/>
<gene>
    <name evidence="1" type="ORF">GCWU000324_00537</name>
</gene>
<sequence length="71" mass="7997">MWREHLRLSGFQAARRDTIPHSPAPHTCDAIAITRSLKNPCGVFRLPMLPHLFSGCLFGLRLGSLKPRFSL</sequence>
<reference evidence="1" key="1">
    <citation type="submission" date="2009-04" db="EMBL/GenBank/DDBJ databases">
        <authorList>
            <person name="Weinstock G."/>
            <person name="Sodergren E."/>
            <person name="Clifton S."/>
            <person name="Fulton L."/>
            <person name="Fulton B."/>
            <person name="Courtney L."/>
            <person name="Fronick C."/>
            <person name="Harrison M."/>
            <person name="Strong C."/>
            <person name="Farmer C."/>
            <person name="Delahaunty K."/>
            <person name="Markovic C."/>
            <person name="Hall O."/>
            <person name="Minx P."/>
            <person name="Tomlinson C."/>
            <person name="Mitreva M."/>
            <person name="Nelson J."/>
            <person name="Hou S."/>
            <person name="Wollam A."/>
            <person name="Pepin K.H."/>
            <person name="Johnson M."/>
            <person name="Bhonagiri V."/>
            <person name="Nash W.E."/>
            <person name="Warren W."/>
            <person name="Chinwalla A."/>
            <person name="Mardis E.R."/>
            <person name="Wilson R.K."/>
        </authorList>
    </citation>
    <scope>NUCLEOTIDE SEQUENCE [LARGE SCALE GENOMIC DNA]</scope>
    <source>
        <strain evidence="1">ATCC 51147</strain>
    </source>
</reference>
<dbReference type="RefSeq" id="WP_003793997.1">
    <property type="nucleotide sequence ID" value="NZ_GG665871.1"/>
</dbReference>
<evidence type="ECO:0000313" key="2">
    <source>
        <dbReference type="Proteomes" id="UP000003009"/>
    </source>
</evidence>
<keyword evidence="2" id="KW-1185">Reference proteome</keyword>
<dbReference type="EMBL" id="ACJW02000002">
    <property type="protein sequence ID" value="EEP68634.1"/>
    <property type="molecule type" value="Genomic_DNA"/>
</dbReference>
<dbReference type="STRING" id="629741.GCWU000324_00537"/>
<dbReference type="Proteomes" id="UP000003009">
    <property type="component" value="Unassembled WGS sequence"/>
</dbReference>
<accession>C4GI46</accession>